<feature type="non-terminal residue" evidence="2">
    <location>
        <position position="58"/>
    </location>
</feature>
<protein>
    <submittedName>
        <fullName evidence="2">Uncharacterized protein</fullName>
    </submittedName>
</protein>
<dbReference type="AlphaFoldDB" id="A0A0F9E7H2"/>
<keyword evidence="1" id="KW-0812">Transmembrane</keyword>
<comment type="caution">
    <text evidence="2">The sequence shown here is derived from an EMBL/GenBank/DDBJ whole genome shotgun (WGS) entry which is preliminary data.</text>
</comment>
<accession>A0A0F9E7H2</accession>
<name>A0A0F9E7H2_9ZZZZ</name>
<proteinExistence type="predicted"/>
<feature type="transmembrane region" description="Helical" evidence="1">
    <location>
        <begin position="12"/>
        <end position="33"/>
    </location>
</feature>
<evidence type="ECO:0000313" key="2">
    <source>
        <dbReference type="EMBL" id="KKL62171.1"/>
    </source>
</evidence>
<organism evidence="2">
    <name type="scientific">marine sediment metagenome</name>
    <dbReference type="NCBI Taxonomy" id="412755"/>
    <lineage>
        <taxon>unclassified sequences</taxon>
        <taxon>metagenomes</taxon>
        <taxon>ecological metagenomes</taxon>
    </lineage>
</organism>
<gene>
    <name evidence="2" type="ORF">LCGC14_2187900</name>
</gene>
<keyword evidence="1" id="KW-0472">Membrane</keyword>
<sequence>MAKQTMKDFKLLPGRWIATFIGGNVTFLVLLAMQRWVEAVLVAVLLALAGIRLTLQGY</sequence>
<feature type="transmembrane region" description="Helical" evidence="1">
    <location>
        <begin position="39"/>
        <end position="55"/>
    </location>
</feature>
<evidence type="ECO:0000256" key="1">
    <source>
        <dbReference type="SAM" id="Phobius"/>
    </source>
</evidence>
<reference evidence="2" key="1">
    <citation type="journal article" date="2015" name="Nature">
        <title>Complex archaea that bridge the gap between prokaryotes and eukaryotes.</title>
        <authorList>
            <person name="Spang A."/>
            <person name="Saw J.H."/>
            <person name="Jorgensen S.L."/>
            <person name="Zaremba-Niedzwiedzka K."/>
            <person name="Martijn J."/>
            <person name="Lind A.E."/>
            <person name="van Eijk R."/>
            <person name="Schleper C."/>
            <person name="Guy L."/>
            <person name="Ettema T.J."/>
        </authorList>
    </citation>
    <scope>NUCLEOTIDE SEQUENCE</scope>
</reference>
<dbReference type="EMBL" id="LAZR01028577">
    <property type="protein sequence ID" value="KKL62171.1"/>
    <property type="molecule type" value="Genomic_DNA"/>
</dbReference>
<keyword evidence="1" id="KW-1133">Transmembrane helix</keyword>